<gene>
    <name evidence="1" type="ORF">A4R35_00265</name>
</gene>
<comment type="caution">
    <text evidence="1">The sequence shown here is derived from an EMBL/GenBank/DDBJ whole genome shotgun (WGS) entry which is preliminary data.</text>
</comment>
<evidence type="ECO:0000313" key="1">
    <source>
        <dbReference type="EMBL" id="RAQ93944.1"/>
    </source>
</evidence>
<evidence type="ECO:0000313" key="2">
    <source>
        <dbReference type="Proteomes" id="UP000248706"/>
    </source>
</evidence>
<keyword evidence="2" id="KW-1185">Reference proteome</keyword>
<sequence>MIWRWIAKPGRCAKANAFPGKPWMRSGRLSGVRLSRRCPLCLMGWSTFPKRAVRSVLCKPNAPPVPKGAASIFILMKLCSPSYKSVNKSHKDGPNSVSGWQLSIPWLMEVSGRDDAPVIADFARISSIYVDAQLSTICMSWLVPSSFLLSFRMRLDFLTDTLAASRPAPQGYRLAGRQQAEAILPTGL</sequence>
<dbReference type="AlphaFoldDB" id="A0A328VF55"/>
<name>A0A328VF55_9CHLR</name>
<accession>A0A328VF55</accession>
<proteinExistence type="predicted"/>
<organism evidence="1 2">
    <name type="scientific">Thermogemmatispora tikiterensis</name>
    <dbReference type="NCBI Taxonomy" id="1825093"/>
    <lineage>
        <taxon>Bacteria</taxon>
        <taxon>Bacillati</taxon>
        <taxon>Chloroflexota</taxon>
        <taxon>Ktedonobacteria</taxon>
        <taxon>Thermogemmatisporales</taxon>
        <taxon>Thermogemmatisporaceae</taxon>
        <taxon>Thermogemmatispora</taxon>
    </lineage>
</organism>
<dbReference type="Proteomes" id="UP000248706">
    <property type="component" value="Unassembled WGS sequence"/>
</dbReference>
<protein>
    <submittedName>
        <fullName evidence="1">Uncharacterized protein</fullName>
    </submittedName>
</protein>
<dbReference type="EMBL" id="MCIF01000002">
    <property type="protein sequence ID" value="RAQ93944.1"/>
    <property type="molecule type" value="Genomic_DNA"/>
</dbReference>
<reference evidence="1 2" key="1">
    <citation type="submission" date="2016-08" db="EMBL/GenBank/DDBJ databases">
        <title>Analysis of Carbohydrate Active Enzymes in Thermogemmatispora T81 Reveals Carbohydrate Degradation Ability.</title>
        <authorList>
            <person name="Tomazini A."/>
            <person name="Lal S."/>
            <person name="Stott M."/>
            <person name="Henrissat B."/>
            <person name="Polikarpov I."/>
            <person name="Sparling R."/>
            <person name="Levin D.B."/>
        </authorList>
    </citation>
    <scope>NUCLEOTIDE SEQUENCE [LARGE SCALE GENOMIC DNA]</scope>
    <source>
        <strain evidence="1 2">T81</strain>
    </source>
</reference>